<organism evidence="3 4">
    <name type="scientific">Vibrio anguillarum</name>
    <name type="common">Listonella anguillarum</name>
    <dbReference type="NCBI Taxonomy" id="55601"/>
    <lineage>
        <taxon>Bacteria</taxon>
        <taxon>Pseudomonadati</taxon>
        <taxon>Pseudomonadota</taxon>
        <taxon>Gammaproteobacteria</taxon>
        <taxon>Vibrionales</taxon>
        <taxon>Vibrionaceae</taxon>
        <taxon>Vibrio</taxon>
    </lineage>
</organism>
<dbReference type="GO" id="GO:0004673">
    <property type="term" value="F:protein histidine kinase activity"/>
    <property type="evidence" value="ECO:0007669"/>
    <property type="project" value="UniProtKB-EC"/>
</dbReference>
<dbReference type="Gene3D" id="1.10.287.130">
    <property type="match status" value="1"/>
</dbReference>
<evidence type="ECO:0000313" key="4">
    <source>
        <dbReference type="Proteomes" id="UP000256923"/>
    </source>
</evidence>
<evidence type="ECO:0000256" key="1">
    <source>
        <dbReference type="ARBA" id="ARBA00000085"/>
    </source>
</evidence>
<dbReference type="InterPro" id="IPR036890">
    <property type="entry name" value="HATPase_C_sf"/>
</dbReference>
<sequence>MSEIEQYQRIYERERQARLLAERLLQEKSRELYDKILELQETLDQLHSAQAQLVQSEKMASVGLLAAGVAHEINNPIGFCLSNLNTLRDYSHAYIGIVALVAQHKAEIANTDFYRNYQDYYQRHDIGFVESDLTDMLQETSGGLLRVKDIVTSLQSVSHSSDGRFVECELNSCIESTLHMVWNQFKYTMEVEQRLDEALPKINGISAELQQVFMNLFINASHACEAQGKLTISTDSVVEKGKRWVRVTVADNGHGMNQDIINKVFDPFFTTKPVGVGTGLGLSISYSIVEKHGGKMQVESEVGQGTTFILLFPTIR</sequence>
<dbReference type="Proteomes" id="UP000256923">
    <property type="component" value="Chromosome 1"/>
</dbReference>
<dbReference type="PANTHER" id="PTHR43065:SF50">
    <property type="entry name" value="HISTIDINE KINASE"/>
    <property type="match status" value="1"/>
</dbReference>
<evidence type="ECO:0000313" key="3">
    <source>
        <dbReference type="EMBL" id="AZS24512.1"/>
    </source>
</evidence>
<keyword evidence="3" id="KW-0808">Transferase</keyword>
<dbReference type="InterPro" id="IPR003594">
    <property type="entry name" value="HATPase_dom"/>
</dbReference>
<comment type="catalytic activity">
    <reaction evidence="1">
        <text>ATP + protein L-histidine = ADP + protein N-phospho-L-histidine.</text>
        <dbReference type="EC" id="2.7.13.3"/>
    </reaction>
</comment>
<dbReference type="RefSeq" id="WP_019282514.1">
    <property type="nucleotide sequence ID" value="NZ_CP023054.1"/>
</dbReference>
<gene>
    <name evidence="3" type="ORF">DYL72_05195</name>
</gene>
<dbReference type="PANTHER" id="PTHR43065">
    <property type="entry name" value="SENSOR HISTIDINE KINASE"/>
    <property type="match status" value="1"/>
</dbReference>
<name>A0A289GEQ0_VIBAN</name>
<proteinExistence type="predicted"/>
<dbReference type="SMART" id="SM00387">
    <property type="entry name" value="HATPase_c"/>
    <property type="match status" value="1"/>
</dbReference>
<keyword evidence="3" id="KW-0418">Kinase</keyword>
<dbReference type="Pfam" id="PF02518">
    <property type="entry name" value="HATPase_c"/>
    <property type="match status" value="1"/>
</dbReference>
<dbReference type="SUPFAM" id="SSF55874">
    <property type="entry name" value="ATPase domain of HSP90 chaperone/DNA topoisomerase II/histidine kinase"/>
    <property type="match status" value="1"/>
</dbReference>
<evidence type="ECO:0000256" key="2">
    <source>
        <dbReference type="ARBA" id="ARBA00012438"/>
    </source>
</evidence>
<dbReference type="PRINTS" id="PR00344">
    <property type="entry name" value="BCTRLSENSOR"/>
</dbReference>
<dbReference type="InterPro" id="IPR004358">
    <property type="entry name" value="Sig_transdc_His_kin-like_C"/>
</dbReference>
<dbReference type="EMBL" id="CP034672">
    <property type="protein sequence ID" value="AZS24512.1"/>
    <property type="molecule type" value="Genomic_DNA"/>
</dbReference>
<dbReference type="PROSITE" id="PS50109">
    <property type="entry name" value="HIS_KIN"/>
    <property type="match status" value="1"/>
</dbReference>
<dbReference type="AlphaFoldDB" id="A0A289GEQ0"/>
<dbReference type="EC" id="2.7.13.3" evidence="2"/>
<reference evidence="3 4" key="1">
    <citation type="submission" date="2018-12" db="EMBL/GenBank/DDBJ databases">
        <title>Characterization and Draft Genome of Vibrio anguillarum J360 Marine Pathogen Isolated from an Outbreak in Lumpfish (Cyclopterus lumpus).</title>
        <authorList>
            <person name="Vasquez J.I."/>
            <person name="Cao T."/>
            <person name="Chakraborty S."/>
            <person name="Gnanagobal H."/>
            <person name="Wescot J."/>
            <person name="Boyce D."/>
            <person name="Santander J."/>
        </authorList>
    </citation>
    <scope>NUCLEOTIDE SEQUENCE [LARGE SCALE GENOMIC DNA]</scope>
    <source>
        <strain evidence="3 4">J360</strain>
    </source>
</reference>
<protein>
    <recommendedName>
        <fullName evidence="2">histidine kinase</fullName>
        <ecNumber evidence="2">2.7.13.3</ecNumber>
    </recommendedName>
</protein>
<accession>A0A289GEQ0</accession>
<dbReference type="Gene3D" id="3.30.565.10">
    <property type="entry name" value="Histidine kinase-like ATPase, C-terminal domain"/>
    <property type="match status" value="1"/>
</dbReference>
<dbReference type="InterPro" id="IPR005467">
    <property type="entry name" value="His_kinase_dom"/>
</dbReference>